<keyword evidence="2" id="KW-0732">Signal</keyword>
<feature type="compositionally biased region" description="Low complexity" evidence="1">
    <location>
        <begin position="39"/>
        <end position="52"/>
    </location>
</feature>
<evidence type="ECO:0000256" key="2">
    <source>
        <dbReference type="SAM" id="SignalP"/>
    </source>
</evidence>
<feature type="compositionally biased region" description="Gly residues" evidence="1">
    <location>
        <begin position="28"/>
        <end position="38"/>
    </location>
</feature>
<feature type="chain" id="PRO_5043715332" evidence="2">
    <location>
        <begin position="24"/>
        <end position="384"/>
    </location>
</feature>
<reference evidence="3" key="1">
    <citation type="submission" date="2022-10" db="EMBL/GenBank/DDBJ databases">
        <title>The complete genomes of actinobacterial strains from the NBC collection.</title>
        <authorList>
            <person name="Joergensen T.S."/>
            <person name="Alvarez Arevalo M."/>
            <person name="Sterndorff E.B."/>
            <person name="Faurdal D."/>
            <person name="Vuksanovic O."/>
            <person name="Mourched A.-S."/>
            <person name="Charusanti P."/>
            <person name="Shaw S."/>
            <person name="Blin K."/>
            <person name="Weber T."/>
        </authorList>
    </citation>
    <scope>NUCLEOTIDE SEQUENCE</scope>
    <source>
        <strain evidence="3">NBC_00093</strain>
    </source>
</reference>
<evidence type="ECO:0000313" key="3">
    <source>
        <dbReference type="EMBL" id="WTT21166.1"/>
    </source>
</evidence>
<feature type="compositionally biased region" description="Pro residues" evidence="1">
    <location>
        <begin position="374"/>
        <end position="384"/>
    </location>
</feature>
<name>A0AAU2A9N5_9ACTN</name>
<evidence type="ECO:0000256" key="1">
    <source>
        <dbReference type="SAM" id="MobiDB-lite"/>
    </source>
</evidence>
<feature type="signal peptide" evidence="2">
    <location>
        <begin position="1"/>
        <end position="23"/>
    </location>
</feature>
<protein>
    <submittedName>
        <fullName evidence="3">Uncharacterized protein</fullName>
    </submittedName>
</protein>
<sequence>MAVSLGVRVSGLFVIGAVAVAAAAFGTDGDGAPRGNGSGARSVSPASPSSSPGDGGEIGTATSAAPPRIPASGNVASPKGADGSEIPGGAATPVPSRTPVASPTPSRTTPGGPTLLTAPDWLPPGPVSPDSDGVPDPAAVYDDLRSPARCADARNLIPAAPTDSASADEWRVLRGLAAACLAVQGRGGGDWGVAGAGWSASADDALSCKGRAARQILGGLLDFHRRHPTATVRLEAPSGGKPACAYGIGAVDVGGDGEAAPGDTISVELRGAYFDPAELLRGGEVFVGGQQAAGSPVLVSASGDRLVLSVVVPGTATGPGAGSSPSVGAHPVDLLVRYGTAEAVKKGAFLLVPPEQQEPVGPSPGEGTGSPTPERQPGPGRPQR</sequence>
<feature type="compositionally biased region" description="Low complexity" evidence="1">
    <location>
        <begin position="128"/>
        <end position="138"/>
    </location>
</feature>
<dbReference type="EMBL" id="CP108222">
    <property type="protein sequence ID" value="WTT21166.1"/>
    <property type="molecule type" value="Genomic_DNA"/>
</dbReference>
<feature type="compositionally biased region" description="Low complexity" evidence="1">
    <location>
        <begin position="363"/>
        <end position="373"/>
    </location>
</feature>
<feature type="compositionally biased region" description="Low complexity" evidence="1">
    <location>
        <begin position="101"/>
        <end position="119"/>
    </location>
</feature>
<organism evidence="3">
    <name type="scientific">Streptomyces sp. NBC_00093</name>
    <dbReference type="NCBI Taxonomy" id="2975649"/>
    <lineage>
        <taxon>Bacteria</taxon>
        <taxon>Bacillati</taxon>
        <taxon>Actinomycetota</taxon>
        <taxon>Actinomycetes</taxon>
        <taxon>Kitasatosporales</taxon>
        <taxon>Streptomycetaceae</taxon>
        <taxon>Streptomyces</taxon>
    </lineage>
</organism>
<feature type="region of interest" description="Disordered" evidence="1">
    <location>
        <begin position="349"/>
        <end position="384"/>
    </location>
</feature>
<gene>
    <name evidence="3" type="ORF">OHA22_39375</name>
</gene>
<dbReference type="AlphaFoldDB" id="A0AAU2A9N5"/>
<proteinExistence type="predicted"/>
<accession>A0AAU2A9N5</accession>
<feature type="region of interest" description="Disordered" evidence="1">
    <location>
        <begin position="27"/>
        <end position="138"/>
    </location>
</feature>